<dbReference type="AlphaFoldDB" id="A0AB38X693"/>
<gene>
    <name evidence="2" type="ORF">ORR04_02730</name>
</gene>
<dbReference type="Proteomes" id="UP001164768">
    <property type="component" value="Chromosome"/>
</dbReference>
<name>A0AB38X693_LEVBR</name>
<evidence type="ECO:0000256" key="1">
    <source>
        <dbReference type="SAM" id="MobiDB-lite"/>
    </source>
</evidence>
<proteinExistence type="predicted"/>
<organism evidence="2 3">
    <name type="scientific">Levilactobacillus brevis</name>
    <name type="common">Lactobacillus brevis</name>
    <dbReference type="NCBI Taxonomy" id="1580"/>
    <lineage>
        <taxon>Bacteria</taxon>
        <taxon>Bacillati</taxon>
        <taxon>Bacillota</taxon>
        <taxon>Bacilli</taxon>
        <taxon>Lactobacillales</taxon>
        <taxon>Lactobacillaceae</taxon>
        <taxon>Levilactobacillus</taxon>
    </lineage>
</organism>
<accession>A0AB38X693</accession>
<dbReference type="EMBL" id="CP113117">
    <property type="protein sequence ID" value="WAD02132.1"/>
    <property type="molecule type" value="Genomic_DNA"/>
</dbReference>
<evidence type="ECO:0000313" key="3">
    <source>
        <dbReference type="Proteomes" id="UP001164768"/>
    </source>
</evidence>
<evidence type="ECO:0000313" key="2">
    <source>
        <dbReference type="EMBL" id="WAD02132.1"/>
    </source>
</evidence>
<dbReference type="RefSeq" id="WP_267668528.1">
    <property type="nucleotide sequence ID" value="NZ_CP113117.1"/>
</dbReference>
<protein>
    <submittedName>
        <fullName evidence="2">Uncharacterized protein</fullName>
    </submittedName>
</protein>
<feature type="region of interest" description="Disordered" evidence="1">
    <location>
        <begin position="105"/>
        <end position="141"/>
    </location>
</feature>
<sequence>MFDRIKEPLTITPYLGNDGSDPLGIGGQSWGTPRDVVEPITTTSNPAITYQQGSGGEMEVSILVWSSHTSGYKKGTKIFRKNTGETYEVTGEAPLTHSQLTYYTLRRNGDDDDEQPTNGDSSGNGAGKVPDESGGGDPLGL</sequence>
<reference evidence="2" key="1">
    <citation type="submission" date="2022-11" db="EMBL/GenBank/DDBJ databases">
        <title>Whole genome sequence of Levilactobacillus brevis SMB091.</title>
        <authorList>
            <person name="Kim J.-M."/>
            <person name="Kim O.-C."/>
            <person name="Choi Y.H."/>
            <person name="Han N.S."/>
            <person name="Hurh B."/>
        </authorList>
    </citation>
    <scope>NUCLEOTIDE SEQUENCE</scope>
    <source>
        <strain evidence="2">SMB091</strain>
    </source>
</reference>